<evidence type="ECO:0000313" key="2">
    <source>
        <dbReference type="Proteomes" id="UP000499080"/>
    </source>
</evidence>
<proteinExistence type="predicted"/>
<organism evidence="1 2">
    <name type="scientific">Araneus ventricosus</name>
    <name type="common">Orbweaver spider</name>
    <name type="synonym">Epeira ventricosa</name>
    <dbReference type="NCBI Taxonomy" id="182803"/>
    <lineage>
        <taxon>Eukaryota</taxon>
        <taxon>Metazoa</taxon>
        <taxon>Ecdysozoa</taxon>
        <taxon>Arthropoda</taxon>
        <taxon>Chelicerata</taxon>
        <taxon>Arachnida</taxon>
        <taxon>Araneae</taxon>
        <taxon>Araneomorphae</taxon>
        <taxon>Entelegynae</taxon>
        <taxon>Araneoidea</taxon>
        <taxon>Araneidae</taxon>
        <taxon>Araneus</taxon>
    </lineage>
</organism>
<evidence type="ECO:0008006" key="3">
    <source>
        <dbReference type="Google" id="ProtNLM"/>
    </source>
</evidence>
<reference evidence="1 2" key="1">
    <citation type="journal article" date="2019" name="Sci. Rep.">
        <title>Orb-weaving spider Araneus ventricosus genome elucidates the spidroin gene catalogue.</title>
        <authorList>
            <person name="Kono N."/>
            <person name="Nakamura H."/>
            <person name="Ohtoshi R."/>
            <person name="Moran D.A.P."/>
            <person name="Shinohara A."/>
            <person name="Yoshida Y."/>
            <person name="Fujiwara M."/>
            <person name="Mori M."/>
            <person name="Tomita M."/>
            <person name="Arakawa K."/>
        </authorList>
    </citation>
    <scope>NUCLEOTIDE SEQUENCE [LARGE SCALE GENOMIC DNA]</scope>
</reference>
<dbReference type="EMBL" id="BGPR01034691">
    <property type="protein sequence ID" value="GBO09164.1"/>
    <property type="molecule type" value="Genomic_DNA"/>
</dbReference>
<dbReference type="Proteomes" id="UP000499080">
    <property type="component" value="Unassembled WGS sequence"/>
</dbReference>
<name>A0A4Y2UAQ8_ARAVE</name>
<comment type="caution">
    <text evidence="1">The sequence shown here is derived from an EMBL/GenBank/DDBJ whole genome shotgun (WGS) entry which is preliminary data.</text>
</comment>
<gene>
    <name evidence="1" type="ORF">AVEN_23386_1</name>
</gene>
<evidence type="ECO:0000313" key="1">
    <source>
        <dbReference type="EMBL" id="GBO09164.1"/>
    </source>
</evidence>
<dbReference type="AlphaFoldDB" id="A0A4Y2UAQ8"/>
<sequence>MLAHLQVALCVLQYKVYELEVGWSPLHIKAEQEAAYVRTARRRKTSNYNNISFNPNNYKDDTTSTKFPPAIFQLEDRISPKKQFLPVPGLNIYTDGSKMDDKTGSAFCVKEEDTTKYEWMAQLRPLNTVFQAELLAIRVFGQARPTNRLTL</sequence>
<protein>
    <recommendedName>
        <fullName evidence="3">RNase H type-1 domain-containing protein</fullName>
    </recommendedName>
</protein>
<keyword evidence="2" id="KW-1185">Reference proteome</keyword>
<accession>A0A4Y2UAQ8</accession>